<evidence type="ECO:0000313" key="3">
    <source>
        <dbReference type="Proteomes" id="UP000628854"/>
    </source>
</evidence>
<evidence type="ECO:0000259" key="1">
    <source>
        <dbReference type="Pfam" id="PF01841"/>
    </source>
</evidence>
<feature type="domain" description="Transglutaminase-like" evidence="1">
    <location>
        <begin position="34"/>
        <end position="76"/>
    </location>
</feature>
<keyword evidence="3" id="KW-1185">Reference proteome</keyword>
<evidence type="ECO:0000313" key="2">
    <source>
        <dbReference type="EMBL" id="GGB65234.1"/>
    </source>
</evidence>
<dbReference type="RefSeq" id="WP_308421837.1">
    <property type="nucleotide sequence ID" value="NZ_BMKF01000001.1"/>
</dbReference>
<dbReference type="Pfam" id="PF01841">
    <property type="entry name" value="Transglut_core"/>
    <property type="match status" value="1"/>
</dbReference>
<reference evidence="3" key="1">
    <citation type="journal article" date="2019" name="Int. J. Syst. Evol. Microbiol.">
        <title>The Global Catalogue of Microorganisms (GCM) 10K type strain sequencing project: providing services to taxonomists for standard genome sequencing and annotation.</title>
        <authorList>
            <consortium name="The Broad Institute Genomics Platform"/>
            <consortium name="The Broad Institute Genome Sequencing Center for Infectious Disease"/>
            <person name="Wu L."/>
            <person name="Ma J."/>
        </authorList>
    </citation>
    <scope>NUCLEOTIDE SEQUENCE [LARGE SCALE GENOMIC DNA]</scope>
    <source>
        <strain evidence="3">CGMCC 1.15928</strain>
    </source>
</reference>
<dbReference type="Proteomes" id="UP000628854">
    <property type="component" value="Unassembled WGS sequence"/>
</dbReference>
<dbReference type="Gene3D" id="3.10.620.30">
    <property type="match status" value="1"/>
</dbReference>
<sequence length="136" mass="14825">MNGEIPAIRYVGARWVSAGPQPTLQRLLNRDELISFWRAAGVPARMVLVYTPNIQPPDFHAVVEVWLDGSWHLVDPSRLADVSQMVRICTGRDASNISFMTIFGAVQLNRQTVSVTLAQAKARAVSGALKQPSGAA</sequence>
<protein>
    <recommendedName>
        <fullName evidence="1">Transglutaminase-like domain-containing protein</fullName>
    </recommendedName>
</protein>
<dbReference type="SUPFAM" id="SSF54001">
    <property type="entry name" value="Cysteine proteinases"/>
    <property type="match status" value="1"/>
</dbReference>
<accession>A0ABQ1JFT8</accession>
<name>A0ABQ1JFT8_9PROT</name>
<dbReference type="InterPro" id="IPR002931">
    <property type="entry name" value="Transglutaminase-like"/>
</dbReference>
<comment type="caution">
    <text evidence="2">The sequence shown here is derived from an EMBL/GenBank/DDBJ whole genome shotgun (WGS) entry which is preliminary data.</text>
</comment>
<gene>
    <name evidence="2" type="ORF">GCM10011503_12590</name>
</gene>
<organism evidence="2 3">
    <name type="scientific">Henriciella pelagia</name>
    <dbReference type="NCBI Taxonomy" id="1977912"/>
    <lineage>
        <taxon>Bacteria</taxon>
        <taxon>Pseudomonadati</taxon>
        <taxon>Pseudomonadota</taxon>
        <taxon>Alphaproteobacteria</taxon>
        <taxon>Hyphomonadales</taxon>
        <taxon>Hyphomonadaceae</taxon>
        <taxon>Henriciella</taxon>
    </lineage>
</organism>
<dbReference type="EMBL" id="BMKF01000001">
    <property type="protein sequence ID" value="GGB65234.1"/>
    <property type="molecule type" value="Genomic_DNA"/>
</dbReference>
<proteinExistence type="predicted"/>
<dbReference type="InterPro" id="IPR038765">
    <property type="entry name" value="Papain-like_cys_pep_sf"/>
</dbReference>